<dbReference type="RefSeq" id="XP_033464705.1">
    <property type="nucleotide sequence ID" value="XM_033599850.1"/>
</dbReference>
<dbReference type="AlphaFoldDB" id="A0A6J3MIX7"/>
<organism evidence="3">
    <name type="scientific">Dissoconium aciculare CBS 342.82</name>
    <dbReference type="NCBI Taxonomy" id="1314786"/>
    <lineage>
        <taxon>Eukaryota</taxon>
        <taxon>Fungi</taxon>
        <taxon>Dikarya</taxon>
        <taxon>Ascomycota</taxon>
        <taxon>Pezizomycotina</taxon>
        <taxon>Dothideomycetes</taxon>
        <taxon>Dothideomycetidae</taxon>
        <taxon>Mycosphaerellales</taxon>
        <taxon>Dissoconiaceae</taxon>
        <taxon>Dissoconium</taxon>
    </lineage>
</organism>
<feature type="compositionally biased region" description="Polar residues" evidence="1">
    <location>
        <begin position="71"/>
        <end position="88"/>
    </location>
</feature>
<accession>A0A6J3MIX7</accession>
<name>A0A6J3MIX7_9PEZI</name>
<reference evidence="3" key="1">
    <citation type="submission" date="2020-01" db="EMBL/GenBank/DDBJ databases">
        <authorList>
            <consortium name="DOE Joint Genome Institute"/>
            <person name="Haridas S."/>
            <person name="Albert R."/>
            <person name="Binder M."/>
            <person name="Bloem J."/>
            <person name="Labutti K."/>
            <person name="Salamov A."/>
            <person name="Andreopoulos B."/>
            <person name="Baker S.E."/>
            <person name="Barry K."/>
            <person name="Bills G."/>
            <person name="Bluhm B.H."/>
            <person name="Cannon C."/>
            <person name="Castanera R."/>
            <person name="Culley D.E."/>
            <person name="Daum C."/>
            <person name="Ezra D."/>
            <person name="Gonzalez J.B."/>
            <person name="Henrissat B."/>
            <person name="Kuo A."/>
            <person name="Liang C."/>
            <person name="Lipzen A."/>
            <person name="Lutzoni F."/>
            <person name="Magnuson J."/>
            <person name="Mondo S."/>
            <person name="Nolan M."/>
            <person name="Ohm R."/>
            <person name="Pangilinan J."/>
            <person name="Park H.-J."/>
            <person name="Ramirez L."/>
            <person name="Alfaro M."/>
            <person name="Sun H."/>
            <person name="Tritt A."/>
            <person name="Yoshinaga Y."/>
            <person name="Zwiers L.-H."/>
            <person name="Turgeon B.G."/>
            <person name="Goodwin S.B."/>
            <person name="Spatafora J.W."/>
            <person name="Crous P.W."/>
            <person name="Grigoriev I.V."/>
        </authorList>
    </citation>
    <scope>NUCLEOTIDE SEQUENCE</scope>
    <source>
        <strain evidence="3">CBS 342.82</strain>
    </source>
</reference>
<keyword evidence="2" id="KW-1185">Reference proteome</keyword>
<protein>
    <submittedName>
        <fullName evidence="3">Uncharacterized protein</fullName>
    </submittedName>
</protein>
<feature type="region of interest" description="Disordered" evidence="1">
    <location>
        <begin position="46"/>
        <end position="90"/>
    </location>
</feature>
<dbReference type="GeneID" id="54357649"/>
<proteinExistence type="predicted"/>
<evidence type="ECO:0000313" key="3">
    <source>
        <dbReference type="RefSeq" id="XP_033464705.1"/>
    </source>
</evidence>
<gene>
    <name evidence="3" type="ORF">K489DRAFT_23666</name>
</gene>
<reference evidence="3" key="3">
    <citation type="submission" date="2025-08" db="UniProtKB">
        <authorList>
            <consortium name="RefSeq"/>
        </authorList>
    </citation>
    <scope>IDENTIFICATION</scope>
    <source>
        <strain evidence="3">CBS 342.82</strain>
    </source>
</reference>
<reference evidence="3" key="2">
    <citation type="submission" date="2020-04" db="EMBL/GenBank/DDBJ databases">
        <authorList>
            <consortium name="NCBI Genome Project"/>
        </authorList>
    </citation>
    <scope>NUCLEOTIDE SEQUENCE</scope>
    <source>
        <strain evidence="3">CBS 342.82</strain>
    </source>
</reference>
<dbReference type="Proteomes" id="UP000504637">
    <property type="component" value="Unplaced"/>
</dbReference>
<sequence>MRDHCSQLLTCMMQHVRLTLSSNRAFNSAVATTKYWPCSMRADHRTETARPAMRRSKHQIHQWAPHDSKNDGSNSGATTSSFVSTWSSGPAGATNAKRQSQLVLCAVHELAVEFHVASHIRPDPMRRSLRSTSSETLQEQSSSLNCAQYWGEFLPKLATSRTTRSIALQVDGKVRKSTLLYT</sequence>
<evidence type="ECO:0000256" key="1">
    <source>
        <dbReference type="SAM" id="MobiDB-lite"/>
    </source>
</evidence>
<evidence type="ECO:0000313" key="2">
    <source>
        <dbReference type="Proteomes" id="UP000504637"/>
    </source>
</evidence>